<protein>
    <submittedName>
        <fullName evidence="1">YdeI/OmpD-associated family protein</fullName>
    </submittedName>
</protein>
<dbReference type="InterPro" id="IPR015018">
    <property type="entry name" value="DUF1905"/>
</dbReference>
<evidence type="ECO:0000313" key="1">
    <source>
        <dbReference type="EMBL" id="MCR2807365.1"/>
    </source>
</evidence>
<dbReference type="InterPro" id="IPR037079">
    <property type="entry name" value="AF2212/PG0164-like_sf"/>
</dbReference>
<dbReference type="Gene3D" id="2.40.30.100">
    <property type="entry name" value="AF2212/PG0164-like"/>
    <property type="match status" value="1"/>
</dbReference>
<dbReference type="RefSeq" id="WP_257451780.1">
    <property type="nucleotide sequence ID" value="NZ_JANIPJ010000026.1"/>
</dbReference>
<proteinExistence type="predicted"/>
<dbReference type="Pfam" id="PF08922">
    <property type="entry name" value="DUF1905"/>
    <property type="match status" value="1"/>
</dbReference>
<comment type="caution">
    <text evidence="1">The sequence shown here is derived from an EMBL/GenBank/DDBJ whole genome shotgun (WGS) entry which is preliminary data.</text>
</comment>
<dbReference type="SUPFAM" id="SSF141694">
    <property type="entry name" value="AF2212/PG0164-like"/>
    <property type="match status" value="1"/>
</dbReference>
<keyword evidence="2" id="KW-1185">Reference proteome</keyword>
<sequence>MLTFRTTLELAKKTATGIHVPDEIVETLVAGKKPPVKVTIGSYSYRSTIASMGGRYMLPVSQEHREGAGIQAGDDIEVTLELDTAPREVETPADFAEALDRSAEAKQFYDGLSYSNKRRFVLNIEGAKSAETRQRRIEKSVGLLSEGKLQ</sequence>
<name>A0A9X2SBU0_9BACL</name>
<accession>A0A9X2SBU0</accession>
<dbReference type="AlphaFoldDB" id="A0A9X2SBU0"/>
<gene>
    <name evidence="1" type="ORF">NQZ67_26105</name>
</gene>
<dbReference type="Pfam" id="PF13376">
    <property type="entry name" value="OmdA"/>
    <property type="match status" value="1"/>
</dbReference>
<reference evidence="1" key="1">
    <citation type="submission" date="2022-08" db="EMBL/GenBank/DDBJ databases">
        <title>The genomic sequence of strain Paenibacillus sp. SCIV0701.</title>
        <authorList>
            <person name="Zhao H."/>
        </authorList>
    </citation>
    <scope>NUCLEOTIDE SEQUENCE</scope>
    <source>
        <strain evidence="1">SCIV0701</strain>
    </source>
</reference>
<evidence type="ECO:0000313" key="2">
    <source>
        <dbReference type="Proteomes" id="UP001141950"/>
    </source>
</evidence>
<dbReference type="EMBL" id="JANIPJ010000026">
    <property type="protein sequence ID" value="MCR2807365.1"/>
    <property type="molecule type" value="Genomic_DNA"/>
</dbReference>
<dbReference type="Proteomes" id="UP001141950">
    <property type="component" value="Unassembled WGS sequence"/>
</dbReference>
<organism evidence="1 2">
    <name type="scientific">Paenibacillus soyae</name>
    <dbReference type="NCBI Taxonomy" id="2969249"/>
    <lineage>
        <taxon>Bacteria</taxon>
        <taxon>Bacillati</taxon>
        <taxon>Bacillota</taxon>
        <taxon>Bacilli</taxon>
        <taxon>Bacillales</taxon>
        <taxon>Paenibacillaceae</taxon>
        <taxon>Paenibacillus</taxon>
    </lineage>
</organism>